<organism evidence="3 4">
    <name type="scientific">Parnassius mnemosyne</name>
    <name type="common">clouded apollo</name>
    <dbReference type="NCBI Taxonomy" id="213953"/>
    <lineage>
        <taxon>Eukaryota</taxon>
        <taxon>Metazoa</taxon>
        <taxon>Ecdysozoa</taxon>
        <taxon>Arthropoda</taxon>
        <taxon>Hexapoda</taxon>
        <taxon>Insecta</taxon>
        <taxon>Pterygota</taxon>
        <taxon>Neoptera</taxon>
        <taxon>Endopterygota</taxon>
        <taxon>Lepidoptera</taxon>
        <taxon>Glossata</taxon>
        <taxon>Ditrysia</taxon>
        <taxon>Papilionoidea</taxon>
        <taxon>Papilionidae</taxon>
        <taxon>Parnassiinae</taxon>
        <taxon>Parnassini</taxon>
        <taxon>Parnassius</taxon>
        <taxon>Driopa</taxon>
    </lineage>
</organism>
<dbReference type="PANTHER" id="PTHR22619:SF1">
    <property type="entry name" value="ZINC FINGER SWIM DOMAIN-CONTAINING PROTEIN 8"/>
    <property type="match status" value="1"/>
</dbReference>
<evidence type="ECO:0000313" key="3">
    <source>
        <dbReference type="EMBL" id="CAK1598963.1"/>
    </source>
</evidence>
<name>A0AAV1LU14_9NEOP</name>
<keyword evidence="4" id="KW-1185">Reference proteome</keyword>
<evidence type="ECO:0000256" key="1">
    <source>
        <dbReference type="PROSITE-ProRule" id="PRU00325"/>
    </source>
</evidence>
<dbReference type="AlphaFoldDB" id="A0AAV1LU14"/>
<evidence type="ECO:0000259" key="2">
    <source>
        <dbReference type="PROSITE" id="PS50966"/>
    </source>
</evidence>
<keyword evidence="1" id="KW-0479">Metal-binding</keyword>
<feature type="domain" description="SWIM-type" evidence="2">
    <location>
        <begin position="6"/>
        <end position="42"/>
    </location>
</feature>
<dbReference type="GO" id="GO:0031462">
    <property type="term" value="C:Cul2-RING ubiquitin ligase complex"/>
    <property type="evidence" value="ECO:0007669"/>
    <property type="project" value="TreeGrafter"/>
</dbReference>
<dbReference type="Pfam" id="PF25572">
    <property type="entry name" value="TPR_ZSWIM8"/>
    <property type="match status" value="1"/>
</dbReference>
<dbReference type="InterPro" id="IPR007527">
    <property type="entry name" value="Znf_SWIM"/>
</dbReference>
<proteinExistence type="predicted"/>
<dbReference type="Proteomes" id="UP001314205">
    <property type="component" value="Unassembled WGS sequence"/>
</dbReference>
<comment type="caution">
    <text evidence="3">The sequence shown here is derived from an EMBL/GenBank/DDBJ whole genome shotgun (WGS) entry which is preliminary data.</text>
</comment>
<gene>
    <name evidence="3" type="ORF">PARMNEM_LOCUS17897</name>
</gene>
<keyword evidence="1" id="KW-0862">Zinc</keyword>
<dbReference type="Pfam" id="PF04434">
    <property type="entry name" value="SWIM"/>
    <property type="match status" value="1"/>
</dbReference>
<keyword evidence="1" id="KW-0863">Zinc-finger</keyword>
<dbReference type="GO" id="GO:0008270">
    <property type="term" value="F:zinc ion binding"/>
    <property type="evidence" value="ECO:0007669"/>
    <property type="project" value="UniProtKB-KW"/>
</dbReference>
<reference evidence="3 4" key="1">
    <citation type="submission" date="2023-11" db="EMBL/GenBank/DDBJ databases">
        <authorList>
            <person name="Hedman E."/>
            <person name="Englund M."/>
            <person name="Stromberg M."/>
            <person name="Nyberg Akerstrom W."/>
            <person name="Nylinder S."/>
            <person name="Jareborg N."/>
            <person name="Kallberg Y."/>
            <person name="Kronander E."/>
        </authorList>
    </citation>
    <scope>NUCLEOTIDE SEQUENCE [LARGE SCALE GENOMIC DNA]</scope>
</reference>
<dbReference type="EMBL" id="CAVLGL010000104">
    <property type="protein sequence ID" value="CAK1598963.1"/>
    <property type="molecule type" value="Genomic_DNA"/>
</dbReference>
<dbReference type="InterPro" id="IPR057945">
    <property type="entry name" value="TPR_ZSWIM8"/>
</dbReference>
<accession>A0AAV1LU14</accession>
<evidence type="ECO:0000313" key="4">
    <source>
        <dbReference type="Proteomes" id="UP001314205"/>
    </source>
</evidence>
<sequence length="268" mass="29600">MPRAQYNVAVTFDRQRISSCNCTCSSSAHWCSHIVAVCLYRIHLPTQVCLRAPVSESLQRLRRDQLQKFAQYLISELPRQVLPTAQRILDELLSAQPNQINATCGAPDPTAGASAYEYTSWFLDEKTLHNNINKILVKFCVPAPIVFSDVNYLSTSAPPAAAEWSSLLRPLRGREPEGMWNLLSIVREMFKRNDRNAIPLLEIITEEVMACEQIIVWWYSTKAALVAWGGGTGGGKHGGGGGNSSAQHACSSLCDEVSVHTEINKVGK</sequence>
<dbReference type="PANTHER" id="PTHR22619">
    <property type="entry name" value="ZINC FINGER SWIM DOMAIN CONTAINING PROTEIN 4, 5, 6"/>
    <property type="match status" value="1"/>
</dbReference>
<dbReference type="PROSITE" id="PS50966">
    <property type="entry name" value="ZF_SWIM"/>
    <property type="match status" value="1"/>
</dbReference>
<protein>
    <recommendedName>
        <fullName evidence="2">SWIM-type domain-containing protein</fullName>
    </recommendedName>
</protein>